<dbReference type="AlphaFoldDB" id="A0A178C313"/>
<organism evidence="1 2">
    <name type="scientific">Fonsecaea nubica</name>
    <dbReference type="NCBI Taxonomy" id="856822"/>
    <lineage>
        <taxon>Eukaryota</taxon>
        <taxon>Fungi</taxon>
        <taxon>Dikarya</taxon>
        <taxon>Ascomycota</taxon>
        <taxon>Pezizomycotina</taxon>
        <taxon>Eurotiomycetes</taxon>
        <taxon>Chaetothyriomycetidae</taxon>
        <taxon>Chaetothyriales</taxon>
        <taxon>Herpotrichiellaceae</taxon>
        <taxon>Fonsecaea</taxon>
    </lineage>
</organism>
<dbReference type="EMBL" id="LVCJ01000124">
    <property type="protein sequence ID" value="OAL23844.1"/>
    <property type="molecule type" value="Genomic_DNA"/>
</dbReference>
<dbReference type="GeneID" id="34594252"/>
<keyword evidence="2" id="KW-1185">Reference proteome</keyword>
<dbReference type="GO" id="GO:0003924">
    <property type="term" value="F:GTPase activity"/>
    <property type="evidence" value="ECO:0007669"/>
    <property type="project" value="InterPro"/>
</dbReference>
<dbReference type="Pfam" id="PF00071">
    <property type="entry name" value="Ras"/>
    <property type="match status" value="1"/>
</dbReference>
<dbReference type="InterPro" id="IPR027417">
    <property type="entry name" value="P-loop_NTPase"/>
</dbReference>
<dbReference type="Gene3D" id="3.40.50.300">
    <property type="entry name" value="P-loop containing nucleotide triphosphate hydrolases"/>
    <property type="match status" value="1"/>
</dbReference>
<dbReference type="RefSeq" id="XP_022494903.1">
    <property type="nucleotide sequence ID" value="XM_022649120.1"/>
</dbReference>
<dbReference type="PRINTS" id="PR00449">
    <property type="entry name" value="RASTRNSFRMNG"/>
</dbReference>
<proteinExistence type="predicted"/>
<dbReference type="Proteomes" id="UP000185904">
    <property type="component" value="Unassembled WGS sequence"/>
</dbReference>
<sequence>MAGKRKEFNVLLLGDVAVGKTALVHQFICAEYLEHYTHTFYDDYRIPAVVGSEVVDVHVYDTDDPTALLPITHAVIGVFSLTSKESFQRLRLFSSIFLDFQKCGGLEAITSPPLQHSKDLTLVLLIPPHTAPSGSESLSTLIVLDGAIVAMITKNFSHLIRKSDGDKISGGRFEGKPWSILRALRIVEMESVDNEEICVVAKESEWIAAVIASSSRTAHGSAYDSGRRIALMPGKKFWVPLISGQYTGTGPSELALLRTFLLSPQRPHVVFLEFEVMSKRAEQSQLGGQAPKVIVELCDKRLSLERNIEARGIFINEDGD</sequence>
<dbReference type="GO" id="GO:0005525">
    <property type="term" value="F:GTP binding"/>
    <property type="evidence" value="ECO:0007669"/>
    <property type="project" value="InterPro"/>
</dbReference>
<dbReference type="InterPro" id="IPR001806">
    <property type="entry name" value="Small_GTPase"/>
</dbReference>
<dbReference type="OrthoDB" id="4152896at2759"/>
<accession>A0A178C313</accession>
<gene>
    <name evidence="1" type="ORF">AYO20_10864</name>
</gene>
<dbReference type="SMART" id="SM00173">
    <property type="entry name" value="RAS"/>
    <property type="match status" value="1"/>
</dbReference>
<evidence type="ECO:0000313" key="2">
    <source>
        <dbReference type="Proteomes" id="UP000185904"/>
    </source>
</evidence>
<evidence type="ECO:0000313" key="1">
    <source>
        <dbReference type="EMBL" id="OAL23844.1"/>
    </source>
</evidence>
<comment type="caution">
    <text evidence="1">The sequence shown here is derived from an EMBL/GenBank/DDBJ whole genome shotgun (WGS) entry which is preliminary data.</text>
</comment>
<name>A0A178C313_9EURO</name>
<protein>
    <submittedName>
        <fullName evidence="1">Uncharacterized protein</fullName>
    </submittedName>
</protein>
<reference evidence="1 2" key="1">
    <citation type="submission" date="2016-03" db="EMBL/GenBank/DDBJ databases">
        <title>The draft genome sequence of Fonsecaea nubica causative agent of cutaneous subcutaneous infection in human host.</title>
        <authorList>
            <person name="Costa F."/>
            <person name="Sybren D.H."/>
            <person name="Raittz R.T."/>
            <person name="Weiss V.A."/>
            <person name="Leao A.C."/>
            <person name="Gomes R."/>
            <person name="De Souza E.M."/>
            <person name="Pedrosa F.O."/>
            <person name="Steffens M.B."/>
            <person name="Bombassaro A."/>
            <person name="Tadra-Sfeir M.Z."/>
            <person name="Moreno L.F."/>
            <person name="Najafzadeh M.J."/>
            <person name="Felipe M.S."/>
            <person name="Teixeira M."/>
            <person name="Sun J."/>
            <person name="Xi L."/>
            <person name="Castro M.A."/>
            <person name="Vicente V.A."/>
        </authorList>
    </citation>
    <scope>NUCLEOTIDE SEQUENCE [LARGE SCALE GENOMIC DNA]</scope>
    <source>
        <strain evidence="1 2">CBS 269.64</strain>
    </source>
</reference>
<dbReference type="SUPFAM" id="SSF52540">
    <property type="entry name" value="P-loop containing nucleoside triphosphate hydrolases"/>
    <property type="match status" value="1"/>
</dbReference>